<evidence type="ECO:0000256" key="1">
    <source>
        <dbReference type="SAM" id="Phobius"/>
    </source>
</evidence>
<keyword evidence="1" id="KW-0812">Transmembrane</keyword>
<accession>E6U1H1</accession>
<protein>
    <submittedName>
        <fullName evidence="2">Uncharacterized protein</fullName>
    </submittedName>
</protein>
<dbReference type="EMBL" id="CP002394">
    <property type="protein sequence ID" value="ADU29218.1"/>
    <property type="molecule type" value="Genomic_DNA"/>
</dbReference>
<dbReference type="RefSeq" id="WP_013487559.1">
    <property type="nucleotide sequence ID" value="NC_014829.1"/>
</dbReference>
<keyword evidence="1" id="KW-1133">Transmembrane helix</keyword>
<feature type="transmembrane region" description="Helical" evidence="1">
    <location>
        <begin position="6"/>
        <end position="23"/>
    </location>
</feature>
<dbReference type="Proteomes" id="UP000001401">
    <property type="component" value="Chromosome"/>
</dbReference>
<sequence length="166" mass="19773">MLKKIAKSSLISVVVIFLLMYIWNEFIPKKTSYGEVISEQFSTTEFNFLDIEHHEYEDDELGNTTARISVSEEFFFEAVDAIINDPSDMELQTRRHTEFDIEYSFYLFTEDYRHIGIHLNEENILIYIRSGEEELYQHYTVLNDNTLYSWIESEFENLGPVIRARK</sequence>
<name>E6U1H1_EVAC2</name>
<evidence type="ECO:0000313" key="3">
    <source>
        <dbReference type="Proteomes" id="UP000001401"/>
    </source>
</evidence>
<gene>
    <name evidence="2" type="ordered locus">Bcell_0942</name>
</gene>
<dbReference type="AlphaFoldDB" id="E6U1H1"/>
<keyword evidence="1" id="KW-0472">Membrane</keyword>
<organism evidence="2 3">
    <name type="scientific">Evansella cellulosilytica (strain ATCC 21833 / DSM 2522 / FERM P-1141 / JCM 9156 / N-4)</name>
    <name type="common">Bacillus cellulosilyticus</name>
    <dbReference type="NCBI Taxonomy" id="649639"/>
    <lineage>
        <taxon>Bacteria</taxon>
        <taxon>Bacillati</taxon>
        <taxon>Bacillota</taxon>
        <taxon>Bacilli</taxon>
        <taxon>Bacillales</taxon>
        <taxon>Bacillaceae</taxon>
        <taxon>Evansella</taxon>
    </lineage>
</organism>
<proteinExistence type="predicted"/>
<keyword evidence="3" id="KW-1185">Reference proteome</keyword>
<dbReference type="HOGENOM" id="CLU_1599392_0_0_9"/>
<reference evidence="2 3" key="1">
    <citation type="submission" date="2010-12" db="EMBL/GenBank/DDBJ databases">
        <title>Complete sequence of Bacillus cellulosilyticus DSM 2522.</title>
        <authorList>
            <consortium name="US DOE Joint Genome Institute"/>
            <person name="Lucas S."/>
            <person name="Copeland A."/>
            <person name="Lapidus A."/>
            <person name="Cheng J.-F."/>
            <person name="Bruce D."/>
            <person name="Goodwin L."/>
            <person name="Pitluck S."/>
            <person name="Chertkov O."/>
            <person name="Detter J.C."/>
            <person name="Han C."/>
            <person name="Tapia R."/>
            <person name="Land M."/>
            <person name="Hauser L."/>
            <person name="Jeffries C."/>
            <person name="Kyrpides N."/>
            <person name="Ivanova N."/>
            <person name="Mikhailova N."/>
            <person name="Brumm P."/>
            <person name="Mead D."/>
            <person name="Woyke T."/>
        </authorList>
    </citation>
    <scope>NUCLEOTIDE SEQUENCE [LARGE SCALE GENOMIC DNA]</scope>
    <source>
        <strain evidence="3">ATCC 21833 / DSM 2522 / FERM P-1141 / JCM 9156 / N-4</strain>
    </source>
</reference>
<evidence type="ECO:0000313" key="2">
    <source>
        <dbReference type="EMBL" id="ADU29218.1"/>
    </source>
</evidence>
<dbReference type="KEGG" id="bco:Bcell_0942"/>